<dbReference type="InterPro" id="IPR011682">
    <property type="entry name" value="Glyco_hydro_38_C"/>
</dbReference>
<dbReference type="EC" id="3.2.1.170" evidence="6"/>
<dbReference type="InterPro" id="IPR041147">
    <property type="entry name" value="GH38_C"/>
</dbReference>
<dbReference type="Proteomes" id="UP000523087">
    <property type="component" value="Unassembled WGS sequence"/>
</dbReference>
<dbReference type="SUPFAM" id="SSF74650">
    <property type="entry name" value="Galactose mutarotase-like"/>
    <property type="match status" value="1"/>
</dbReference>
<keyword evidence="2" id="KW-0479">Metal-binding</keyword>
<accession>A0A7V9Z8Q3</accession>
<keyword evidence="4 6" id="KW-0326">Glycosidase</keyword>
<dbReference type="InterPro" id="IPR013780">
    <property type="entry name" value="Glyco_hydro_b"/>
</dbReference>
<organism evidence="6 7">
    <name type="scientific">Thermaerobacillus caldiproteolyticus</name>
    <dbReference type="NCBI Taxonomy" id="247480"/>
    <lineage>
        <taxon>Bacteria</taxon>
        <taxon>Bacillati</taxon>
        <taxon>Bacillota</taxon>
        <taxon>Bacilli</taxon>
        <taxon>Bacillales</taxon>
        <taxon>Anoxybacillaceae</taxon>
        <taxon>Thermaerobacillus</taxon>
    </lineage>
</organism>
<gene>
    <name evidence="6" type="ORF">HNR31_002904</name>
</gene>
<dbReference type="AlphaFoldDB" id="A0A7V9Z8Q3"/>
<dbReference type="RefSeq" id="WP_181556850.1">
    <property type="nucleotide sequence ID" value="NZ_JACDUT010000009.1"/>
</dbReference>
<dbReference type="GO" id="GO:0030246">
    <property type="term" value="F:carbohydrate binding"/>
    <property type="evidence" value="ECO:0007669"/>
    <property type="project" value="InterPro"/>
</dbReference>
<protein>
    <submittedName>
        <fullName evidence="6">Mannosylglycerate hydrolase</fullName>
        <ecNumber evidence="6">3.2.1.170</ecNumber>
    </submittedName>
</protein>
<dbReference type="SUPFAM" id="SSF88688">
    <property type="entry name" value="Families 57/38 glycoside transferase middle domain"/>
    <property type="match status" value="1"/>
</dbReference>
<dbReference type="Gene3D" id="3.20.110.10">
    <property type="entry name" value="Glycoside hydrolase 38, N terminal domain"/>
    <property type="match status" value="1"/>
</dbReference>
<dbReference type="InterPro" id="IPR028995">
    <property type="entry name" value="Glyco_hydro_57/38_cen_sf"/>
</dbReference>
<evidence type="ECO:0000313" key="6">
    <source>
        <dbReference type="EMBL" id="MBA2876109.1"/>
    </source>
</evidence>
<comment type="similarity">
    <text evidence="1">Belongs to the glycosyl hydrolase 38 family.</text>
</comment>
<dbReference type="InterPro" id="IPR011013">
    <property type="entry name" value="Gal_mutarotase_sf_dom"/>
</dbReference>
<evidence type="ECO:0000313" key="7">
    <source>
        <dbReference type="Proteomes" id="UP000523087"/>
    </source>
</evidence>
<dbReference type="InterPro" id="IPR027291">
    <property type="entry name" value="Glyco_hydro_38_N_sf"/>
</dbReference>
<keyword evidence="3 6" id="KW-0378">Hydrolase</keyword>
<dbReference type="CDD" id="cd10815">
    <property type="entry name" value="GH38N_AMII_EcMngB_like"/>
    <property type="match status" value="1"/>
</dbReference>
<reference evidence="6 7" key="1">
    <citation type="submission" date="2020-07" db="EMBL/GenBank/DDBJ databases">
        <title>Genomic Encyclopedia of Type Strains, Phase IV (KMG-IV): sequencing the most valuable type-strain genomes for metagenomic binning, comparative biology and taxonomic classification.</title>
        <authorList>
            <person name="Goeker M."/>
        </authorList>
    </citation>
    <scope>NUCLEOTIDE SEQUENCE [LARGE SCALE GENOMIC DNA]</scope>
    <source>
        <strain evidence="6 7">DSM 15730</strain>
    </source>
</reference>
<proteinExistence type="inferred from homology"/>
<dbReference type="SUPFAM" id="SSF88713">
    <property type="entry name" value="Glycoside hydrolase/deacetylase"/>
    <property type="match status" value="1"/>
</dbReference>
<dbReference type="PANTHER" id="PTHR46017:SF2">
    <property type="entry name" value="MANNOSYLGLYCERATE HYDROLASE"/>
    <property type="match status" value="1"/>
</dbReference>
<dbReference type="GO" id="GO:0046872">
    <property type="term" value="F:metal ion binding"/>
    <property type="evidence" value="ECO:0007669"/>
    <property type="project" value="UniProtKB-KW"/>
</dbReference>
<feature type="domain" description="Glycoside hydrolase family 38 central" evidence="5">
    <location>
        <begin position="276"/>
        <end position="354"/>
    </location>
</feature>
<dbReference type="EMBL" id="JACDUT010000009">
    <property type="protein sequence ID" value="MBA2876109.1"/>
    <property type="molecule type" value="Genomic_DNA"/>
</dbReference>
<name>A0A7V9Z8Q3_9BACL</name>
<comment type="caution">
    <text evidence="6">The sequence shown here is derived from an EMBL/GenBank/DDBJ whole genome shotgun (WGS) entry which is preliminary data.</text>
</comment>
<dbReference type="SMART" id="SM00872">
    <property type="entry name" value="Alpha-mann_mid"/>
    <property type="match status" value="1"/>
</dbReference>
<dbReference type="GO" id="GO:0102546">
    <property type="term" value="F:mannosylglycerate hydrolase activity"/>
    <property type="evidence" value="ECO:0007669"/>
    <property type="project" value="UniProtKB-EC"/>
</dbReference>
<dbReference type="Pfam" id="PF01074">
    <property type="entry name" value="Glyco_hydro_38N"/>
    <property type="match status" value="1"/>
</dbReference>
<dbReference type="GO" id="GO:0009313">
    <property type="term" value="P:oligosaccharide catabolic process"/>
    <property type="evidence" value="ECO:0007669"/>
    <property type="project" value="TreeGrafter"/>
</dbReference>
<dbReference type="PANTHER" id="PTHR46017">
    <property type="entry name" value="ALPHA-MANNOSIDASE 2C1"/>
    <property type="match status" value="1"/>
</dbReference>
<dbReference type="Pfam" id="PF17677">
    <property type="entry name" value="Glyco_hydro38C2"/>
    <property type="match status" value="1"/>
</dbReference>
<dbReference type="GO" id="GO:0004559">
    <property type="term" value="F:alpha-mannosidase activity"/>
    <property type="evidence" value="ECO:0007669"/>
    <property type="project" value="InterPro"/>
</dbReference>
<evidence type="ECO:0000256" key="2">
    <source>
        <dbReference type="ARBA" id="ARBA00022723"/>
    </source>
</evidence>
<evidence type="ECO:0000256" key="4">
    <source>
        <dbReference type="ARBA" id="ARBA00023295"/>
    </source>
</evidence>
<dbReference type="InterPro" id="IPR011330">
    <property type="entry name" value="Glyco_hydro/deAcase_b/a-brl"/>
</dbReference>
<evidence type="ECO:0000256" key="3">
    <source>
        <dbReference type="ARBA" id="ARBA00022801"/>
    </source>
</evidence>
<dbReference type="Gene3D" id="2.60.40.2220">
    <property type="match status" value="1"/>
</dbReference>
<keyword evidence="7" id="KW-1185">Reference proteome</keyword>
<dbReference type="InterPro" id="IPR037094">
    <property type="entry name" value="Glyco_hydro_38_cen_sf"/>
</dbReference>
<evidence type="ECO:0000259" key="5">
    <source>
        <dbReference type="SMART" id="SM00872"/>
    </source>
</evidence>
<dbReference type="Gene3D" id="2.70.98.30">
    <property type="entry name" value="Golgi alpha-mannosidase II, domain 4"/>
    <property type="match status" value="1"/>
</dbReference>
<dbReference type="NCBIfam" id="NF007331">
    <property type="entry name" value="PRK09819.1"/>
    <property type="match status" value="1"/>
</dbReference>
<dbReference type="GO" id="GO:0006013">
    <property type="term" value="P:mannose metabolic process"/>
    <property type="evidence" value="ECO:0007669"/>
    <property type="project" value="InterPro"/>
</dbReference>
<dbReference type="InterPro" id="IPR015341">
    <property type="entry name" value="Glyco_hydro_38_cen"/>
</dbReference>
<dbReference type="InterPro" id="IPR000602">
    <property type="entry name" value="Glyco_hydro_38_N"/>
</dbReference>
<dbReference type="Pfam" id="PF09261">
    <property type="entry name" value="Alpha-mann_mid"/>
    <property type="match status" value="1"/>
</dbReference>
<dbReference type="Gene3D" id="2.60.40.1180">
    <property type="entry name" value="Golgi alpha-mannosidase II"/>
    <property type="match status" value="1"/>
</dbReference>
<evidence type="ECO:0000256" key="1">
    <source>
        <dbReference type="ARBA" id="ARBA00009792"/>
    </source>
</evidence>
<sequence length="873" mass="101524">MKKYVHIVPHMHWDREWYFSAEESRILLVNNMEEILDMLETNPDYPHYVLDGQTVVLEDYLAVKPEYKKRIQKLVQQGKLIIGPWYTQTDEMVVGGESIVRNLLYGLKDCEEFGEPMKIGYLPDSFGQSSQLPQLLNGFGIQRAIFWRGISERHGTDQTEFYWASDEGSRVLVQVFPLGYAIGKYLPTDEAKLKKRMDTYFSVLDRRATTDHIIIPNGHDQMPIQKNIFDVIEVLRKLYPERIFFLSRYEHIFDELEKQEGLATIKGEFLDGKYMRVHRSIYSTRMDIKAANTRIENKITNILEPLASIASTLGFAYHHKLIELIWKEMMKNHAHDSIGCCCSDKVHRDIMSRFFIAEEKADQLISFYMRKIADAMPCDQSLDKLVVYNFLPYERNEPIQAEITTKIANFKLVDENENEIDFEVVKKETIDPGLVDRQIVHYGNYDPFVRYTIQFQDDIPAMGYRAYFIKEADTMIKNVSEEVNQIDTEFYSLTVNENGTLKIYDKTLQRTFDNVLLIEDMADDGDEYDYSPLLNDFIVLSDDVKAQYSMRQNQYFAYVDIHYQLPVPANIESRKAKRRDSFIDVNIQLTVPMNKPIIDVKMDIENIAKDHRVRAYIPTGISSTYAIADNQFGNIKRRVVDPAIEVWETENWDERPDSIYPMLSYVGLSNEHYGVAVLTNSTREYEIVGEHYDTIAVTLFRSIGYLGKEDIVRRPGRPSGIKMETPDSQMIGSNKVHFAITTHQGTTVQANVAKRAKEFLTPLYTYNKMPYDAMKMNNVDFHVPYQYSLFEQKDPYIVLSAVKRSEDDSGIIVRFYNPSEAEKKAIFQWKGPLTQIQKTNLNEKIIASIAYHPHKEFEVNVKRNQVQTVLVQL</sequence>
<dbReference type="Pfam" id="PF07748">
    <property type="entry name" value="Glyco_hydro_38C"/>
    <property type="match status" value="1"/>
</dbReference>
<dbReference type="Gene3D" id="1.20.1270.50">
    <property type="entry name" value="Glycoside hydrolase family 38, central domain"/>
    <property type="match status" value="1"/>
</dbReference>